<evidence type="ECO:0000256" key="1">
    <source>
        <dbReference type="SAM" id="Phobius"/>
    </source>
</evidence>
<organism evidence="2 3">
    <name type="scientific">Pararge aegeria aegeria</name>
    <dbReference type="NCBI Taxonomy" id="348720"/>
    <lineage>
        <taxon>Eukaryota</taxon>
        <taxon>Metazoa</taxon>
        <taxon>Ecdysozoa</taxon>
        <taxon>Arthropoda</taxon>
        <taxon>Hexapoda</taxon>
        <taxon>Insecta</taxon>
        <taxon>Pterygota</taxon>
        <taxon>Neoptera</taxon>
        <taxon>Endopterygota</taxon>
        <taxon>Lepidoptera</taxon>
        <taxon>Glossata</taxon>
        <taxon>Ditrysia</taxon>
        <taxon>Papilionoidea</taxon>
        <taxon>Nymphalidae</taxon>
        <taxon>Satyrinae</taxon>
        <taxon>Satyrini</taxon>
        <taxon>Parargina</taxon>
        <taxon>Pararge</taxon>
    </lineage>
</organism>
<keyword evidence="3" id="KW-1185">Reference proteome</keyword>
<keyword evidence="1" id="KW-1133">Transmembrane helix</keyword>
<feature type="transmembrane region" description="Helical" evidence="1">
    <location>
        <begin position="16"/>
        <end position="36"/>
    </location>
</feature>
<gene>
    <name evidence="2" type="primary">jg26616</name>
    <name evidence="2" type="ORF">PAEG_LOCUS3565</name>
</gene>
<dbReference type="EMBL" id="CAKXAJ010011529">
    <property type="protein sequence ID" value="CAH2214308.1"/>
    <property type="molecule type" value="Genomic_DNA"/>
</dbReference>
<keyword evidence="1" id="KW-0472">Membrane</keyword>
<evidence type="ECO:0000313" key="3">
    <source>
        <dbReference type="Proteomes" id="UP000838756"/>
    </source>
</evidence>
<sequence length="44" mass="4797">MFSISMFSKKLKLDDAILGVIATTSKIAGSLVLAFARNNTEVYM</sequence>
<accession>A0A8S4QS01</accession>
<reference evidence="2" key="1">
    <citation type="submission" date="2022-03" db="EMBL/GenBank/DDBJ databases">
        <authorList>
            <person name="Lindestad O."/>
        </authorList>
    </citation>
    <scope>NUCLEOTIDE SEQUENCE</scope>
</reference>
<proteinExistence type="predicted"/>
<dbReference type="AlphaFoldDB" id="A0A8S4QS01"/>
<feature type="non-terminal residue" evidence="2">
    <location>
        <position position="44"/>
    </location>
</feature>
<comment type="caution">
    <text evidence="2">The sequence shown here is derived from an EMBL/GenBank/DDBJ whole genome shotgun (WGS) entry which is preliminary data.</text>
</comment>
<keyword evidence="1" id="KW-0812">Transmembrane</keyword>
<protein>
    <submittedName>
        <fullName evidence="2">Jg26616 protein</fullName>
    </submittedName>
</protein>
<evidence type="ECO:0000313" key="2">
    <source>
        <dbReference type="EMBL" id="CAH2214308.1"/>
    </source>
</evidence>
<name>A0A8S4QS01_9NEOP</name>
<dbReference type="OrthoDB" id="3026777at2759"/>
<dbReference type="Proteomes" id="UP000838756">
    <property type="component" value="Unassembled WGS sequence"/>
</dbReference>